<dbReference type="OrthoDB" id="341967at2"/>
<accession>A0A1G7FXY6</accession>
<proteinExistence type="predicted"/>
<dbReference type="RefSeq" id="WP_143028678.1">
    <property type="nucleotide sequence ID" value="NZ_FMZV01000046.1"/>
</dbReference>
<dbReference type="GO" id="GO:0009190">
    <property type="term" value="P:cyclic nucleotide biosynthetic process"/>
    <property type="evidence" value="ECO:0007669"/>
    <property type="project" value="InterPro"/>
</dbReference>
<evidence type="ECO:0000256" key="2">
    <source>
        <dbReference type="ARBA" id="ARBA00022840"/>
    </source>
</evidence>
<keyword evidence="2" id="KW-0067">ATP-binding</keyword>
<keyword evidence="1" id="KW-0547">Nucleotide-binding</keyword>
<evidence type="ECO:0000313" key="6">
    <source>
        <dbReference type="Proteomes" id="UP000199628"/>
    </source>
</evidence>
<dbReference type="STRING" id="639004.SAMN04488239_1461"/>
<reference evidence="6" key="1">
    <citation type="submission" date="2016-10" db="EMBL/GenBank/DDBJ databases">
        <authorList>
            <person name="Varghese N."/>
            <person name="Submissions S."/>
        </authorList>
    </citation>
    <scope>NUCLEOTIDE SEQUENCE [LARGE SCALE GENOMIC DNA]</scope>
    <source>
        <strain evidence="6">CGMCC 1.9108</strain>
    </source>
</reference>
<dbReference type="InterPro" id="IPR029787">
    <property type="entry name" value="Nucleotide_cyclase"/>
</dbReference>
<dbReference type="Pfam" id="PF07721">
    <property type="entry name" value="TPR_4"/>
    <property type="match status" value="1"/>
</dbReference>
<feature type="region of interest" description="Disordered" evidence="3">
    <location>
        <begin position="98"/>
        <end position="121"/>
    </location>
</feature>
<dbReference type="EMBL" id="FMZV01000046">
    <property type="protein sequence ID" value="SDE80710.1"/>
    <property type="molecule type" value="Genomic_DNA"/>
</dbReference>
<dbReference type="SMART" id="SM00044">
    <property type="entry name" value="CYCc"/>
    <property type="match status" value="1"/>
</dbReference>
<keyword evidence="6" id="KW-1185">Reference proteome</keyword>
<dbReference type="PANTHER" id="PTHR16305">
    <property type="entry name" value="TESTICULAR SOLUBLE ADENYLYL CYCLASE"/>
    <property type="match status" value="1"/>
</dbReference>
<evidence type="ECO:0000259" key="4">
    <source>
        <dbReference type="PROSITE" id="PS50125"/>
    </source>
</evidence>
<dbReference type="PROSITE" id="PS50125">
    <property type="entry name" value="GUANYLATE_CYCLASE_2"/>
    <property type="match status" value="1"/>
</dbReference>
<dbReference type="GO" id="GO:0004016">
    <property type="term" value="F:adenylate cyclase activity"/>
    <property type="evidence" value="ECO:0007669"/>
    <property type="project" value="TreeGrafter"/>
</dbReference>
<dbReference type="PANTHER" id="PTHR16305:SF28">
    <property type="entry name" value="GUANYLATE CYCLASE DOMAIN-CONTAINING PROTEIN"/>
    <property type="match status" value="1"/>
</dbReference>
<dbReference type="InterPro" id="IPR011990">
    <property type="entry name" value="TPR-like_helical_dom_sf"/>
</dbReference>
<dbReference type="AlphaFoldDB" id="A0A1G7FXY6"/>
<dbReference type="GO" id="GO:0005524">
    <property type="term" value="F:ATP binding"/>
    <property type="evidence" value="ECO:0007669"/>
    <property type="project" value="UniProtKB-KW"/>
</dbReference>
<dbReference type="SUPFAM" id="SSF52540">
    <property type="entry name" value="P-loop containing nucleoside triphosphate hydrolases"/>
    <property type="match status" value="1"/>
</dbReference>
<evidence type="ECO:0000256" key="1">
    <source>
        <dbReference type="ARBA" id="ARBA00022741"/>
    </source>
</evidence>
<protein>
    <submittedName>
        <fullName evidence="5">Tetratricopeptide repeat-containing protein</fullName>
    </submittedName>
</protein>
<dbReference type="GO" id="GO:0005737">
    <property type="term" value="C:cytoplasm"/>
    <property type="evidence" value="ECO:0007669"/>
    <property type="project" value="TreeGrafter"/>
</dbReference>
<dbReference type="InterPro" id="IPR027417">
    <property type="entry name" value="P-loop_NTPase"/>
</dbReference>
<dbReference type="Proteomes" id="UP000199628">
    <property type="component" value="Unassembled WGS sequence"/>
</dbReference>
<organism evidence="5 6">
    <name type="scientific">Ruegeria marina</name>
    <dbReference type="NCBI Taxonomy" id="639004"/>
    <lineage>
        <taxon>Bacteria</taxon>
        <taxon>Pseudomonadati</taxon>
        <taxon>Pseudomonadota</taxon>
        <taxon>Alphaproteobacteria</taxon>
        <taxon>Rhodobacterales</taxon>
        <taxon>Roseobacteraceae</taxon>
        <taxon>Ruegeria</taxon>
    </lineage>
</organism>
<dbReference type="Gene3D" id="3.30.70.1230">
    <property type="entry name" value="Nucleotide cyclase"/>
    <property type="match status" value="1"/>
</dbReference>
<dbReference type="CDD" id="cd07302">
    <property type="entry name" value="CHD"/>
    <property type="match status" value="1"/>
</dbReference>
<dbReference type="InterPro" id="IPR041664">
    <property type="entry name" value="AAA_16"/>
</dbReference>
<dbReference type="GO" id="GO:0042802">
    <property type="term" value="F:identical protein binding"/>
    <property type="evidence" value="ECO:0007669"/>
    <property type="project" value="InterPro"/>
</dbReference>
<gene>
    <name evidence="5" type="ORF">SAMN04488239_1461</name>
</gene>
<dbReference type="SUPFAM" id="SSF55073">
    <property type="entry name" value="Nucleotide cyclase"/>
    <property type="match status" value="1"/>
</dbReference>
<dbReference type="Pfam" id="PF00211">
    <property type="entry name" value="Guanylate_cyc"/>
    <property type="match status" value="1"/>
</dbReference>
<evidence type="ECO:0000313" key="5">
    <source>
        <dbReference type="EMBL" id="SDE80710.1"/>
    </source>
</evidence>
<dbReference type="SUPFAM" id="SSF48452">
    <property type="entry name" value="TPR-like"/>
    <property type="match status" value="1"/>
</dbReference>
<feature type="domain" description="Guanylate cyclase" evidence="4">
    <location>
        <begin position="128"/>
        <end position="261"/>
    </location>
</feature>
<dbReference type="Gene3D" id="1.25.40.10">
    <property type="entry name" value="Tetratricopeptide repeat domain"/>
    <property type="match status" value="1"/>
</dbReference>
<evidence type="ECO:0000256" key="3">
    <source>
        <dbReference type="SAM" id="MobiDB-lite"/>
    </source>
</evidence>
<dbReference type="InterPro" id="IPR001054">
    <property type="entry name" value="A/G_cyclase"/>
</dbReference>
<dbReference type="Pfam" id="PF13191">
    <property type="entry name" value="AAA_16"/>
    <property type="match status" value="1"/>
</dbReference>
<name>A0A1G7FXY6_9RHOB</name>
<dbReference type="InterPro" id="IPR011717">
    <property type="entry name" value="TPR-4"/>
</dbReference>
<dbReference type="GO" id="GO:0035556">
    <property type="term" value="P:intracellular signal transduction"/>
    <property type="evidence" value="ECO:0007669"/>
    <property type="project" value="InterPro"/>
</dbReference>
<sequence length="1173" mass="129913">MKFSKVLAEVTWLLLCERRLTYRRIRREFNLDVAALEDLRHELIQVKRCAADQGGEFLTWAGTAENAQSTMAPGDSLQISALRPLALPEVASSKRGLKSNAAPAMASPLAERSGAKASSSDAERRPLTVMFCDLADSTALSTKLDPEDLQDIIRTYQETCTHHIQEYEGFIAKFMGDGILVYFGYPKSLERNAERAVRSALDIVAAMAGLNQTLGRDKGVEIAVRVGIATGMVMVGEIVGEGMAQERTVIGEAPNMAARLQGLAERNGIVVGELTRQLSGDAFDYEDLGLHELKGITGLVQTWGVTKLHDDTGVARGDDHDVITAPVLVGRDEEIGLLRRAWQSTNDEGRGQVVTLSGEAGIGKSSLIDGLKAEVRVEGKPQLTMRCSPYHTNSALYPVIEHFRRLARWRPEDDAASRLAKLEAMLGRYAQPLTETVPLMASLLSLAVPEDRYPALTLSPLQQKQQTQDMITGITLEVAESQPFLQLWEDLHWADPSTLELIGLLIEQAPTASLLMVLTARPEFVLPWPSRSHITPITLNRLERPHTEALVARIAGAKLLPEQVVDHIVTKTDGVPLYVEELTKTILASNILRDTGKSYELNGPLSSLSIPDTLQESLMARLDRLLQVRELAQLGSVLGREFAYEMISGLSAIGDTVLQEGLRQLVDAELLYQRGRPPRAKYIFKHALVKDAAYSSLLRRPRQQYHRQVAELLEKSFPETVEADPELLAHHYSEAGNVDRAIDYWQLAGQRAIERSANTEAIAHFKFGVSMIRAAPASDALALRELKLQTMLAGPLIATEGYSAPETVAVFERAHELSNQVNDPTLMFPVLYQQWVFNLINHNGARIPETLRIARQFLEMAEAQQDTLPKVLGHRITATSQYALGDFAQARTGLETAISYYDKEQHGHSTFEFGQNPKSASLAFLGITLHILGYPDQAKKIESAALDHAKEIEHAYTTGYVRCFGDFCAAFFRRDIYDAERSNASFLKLADEQNFPLFNWFGEINAGWILSKQGCHDEAIVTAQSGLENLRKAGIFFLLPMVMGQVSEVLAAGGQPEKALDLLDTALETVGRSEERFFEAELYRLKGEQLILANRPGVAEEAEKLFLQSLDVARNQQAKSWELRTAASLARMWGQQGKADDARDLLQPVYDWFTEGFDTADLKDAKALLDELA</sequence>